<gene>
    <name evidence="1" type="ORF">DPMN_103952</name>
</gene>
<comment type="caution">
    <text evidence="1">The sequence shown here is derived from an EMBL/GenBank/DDBJ whole genome shotgun (WGS) entry which is preliminary data.</text>
</comment>
<evidence type="ECO:0000313" key="2">
    <source>
        <dbReference type="Proteomes" id="UP000828390"/>
    </source>
</evidence>
<dbReference type="EMBL" id="JAIWYP010000004">
    <property type="protein sequence ID" value="KAH3830705.1"/>
    <property type="molecule type" value="Genomic_DNA"/>
</dbReference>
<protein>
    <submittedName>
        <fullName evidence="1">Uncharacterized protein</fullName>
    </submittedName>
</protein>
<accession>A0A9D4JZM6</accession>
<dbReference type="Proteomes" id="UP000828390">
    <property type="component" value="Unassembled WGS sequence"/>
</dbReference>
<evidence type="ECO:0000313" key="1">
    <source>
        <dbReference type="EMBL" id="KAH3830705.1"/>
    </source>
</evidence>
<name>A0A9D4JZM6_DREPO</name>
<organism evidence="1 2">
    <name type="scientific">Dreissena polymorpha</name>
    <name type="common">Zebra mussel</name>
    <name type="synonym">Mytilus polymorpha</name>
    <dbReference type="NCBI Taxonomy" id="45954"/>
    <lineage>
        <taxon>Eukaryota</taxon>
        <taxon>Metazoa</taxon>
        <taxon>Spiralia</taxon>
        <taxon>Lophotrochozoa</taxon>
        <taxon>Mollusca</taxon>
        <taxon>Bivalvia</taxon>
        <taxon>Autobranchia</taxon>
        <taxon>Heteroconchia</taxon>
        <taxon>Euheterodonta</taxon>
        <taxon>Imparidentia</taxon>
        <taxon>Neoheterodontei</taxon>
        <taxon>Myida</taxon>
        <taxon>Dreissenoidea</taxon>
        <taxon>Dreissenidae</taxon>
        <taxon>Dreissena</taxon>
    </lineage>
</organism>
<keyword evidence="2" id="KW-1185">Reference proteome</keyword>
<reference evidence="1" key="2">
    <citation type="submission" date="2020-11" db="EMBL/GenBank/DDBJ databases">
        <authorList>
            <person name="McCartney M.A."/>
            <person name="Auch B."/>
            <person name="Kono T."/>
            <person name="Mallez S."/>
            <person name="Becker A."/>
            <person name="Gohl D.M."/>
            <person name="Silverstein K.A.T."/>
            <person name="Koren S."/>
            <person name="Bechman K.B."/>
            <person name="Herman A."/>
            <person name="Abrahante J.E."/>
            <person name="Garbe J."/>
        </authorList>
    </citation>
    <scope>NUCLEOTIDE SEQUENCE</scope>
    <source>
        <strain evidence="1">Duluth1</strain>
        <tissue evidence="1">Whole animal</tissue>
    </source>
</reference>
<proteinExistence type="predicted"/>
<dbReference type="AlphaFoldDB" id="A0A9D4JZM6"/>
<dbReference type="SUPFAM" id="SSF49854">
    <property type="entry name" value="Spermadhesin, CUB domain"/>
    <property type="match status" value="1"/>
</dbReference>
<reference evidence="1" key="1">
    <citation type="journal article" date="2019" name="bioRxiv">
        <title>The Genome of the Zebra Mussel, Dreissena polymorpha: A Resource for Invasive Species Research.</title>
        <authorList>
            <person name="McCartney M.A."/>
            <person name="Auch B."/>
            <person name="Kono T."/>
            <person name="Mallez S."/>
            <person name="Zhang Y."/>
            <person name="Obille A."/>
            <person name="Becker A."/>
            <person name="Abrahante J.E."/>
            <person name="Garbe J."/>
            <person name="Badalamenti J.P."/>
            <person name="Herman A."/>
            <person name="Mangelson H."/>
            <person name="Liachko I."/>
            <person name="Sullivan S."/>
            <person name="Sone E.D."/>
            <person name="Koren S."/>
            <person name="Silverstein K.A.T."/>
            <person name="Beckman K.B."/>
            <person name="Gohl D.M."/>
        </authorList>
    </citation>
    <scope>NUCLEOTIDE SEQUENCE</scope>
    <source>
        <strain evidence="1">Duluth1</strain>
        <tissue evidence="1">Whole animal</tissue>
    </source>
</reference>
<dbReference type="InterPro" id="IPR035914">
    <property type="entry name" value="Sperma_CUB_dom_sf"/>
</dbReference>
<sequence length="77" mass="9027">MLFRNTTHDYHAFTHIPNHFPILFRNTTYDYHALSLYENHTLLITVVDCEMESDKNGACLYDKLQIYDGISSHSGYL</sequence>